<evidence type="ECO:0000256" key="5">
    <source>
        <dbReference type="ARBA" id="ARBA00022490"/>
    </source>
</evidence>
<evidence type="ECO:0000256" key="7">
    <source>
        <dbReference type="ARBA" id="ARBA00022679"/>
    </source>
</evidence>
<dbReference type="InterPro" id="IPR029063">
    <property type="entry name" value="SAM-dependent_MTases_sf"/>
</dbReference>
<keyword evidence="8" id="KW-0949">S-adenosyl-L-methionine</keyword>
<evidence type="ECO:0000256" key="11">
    <source>
        <dbReference type="ARBA" id="ARBA00031350"/>
    </source>
</evidence>
<evidence type="ECO:0000256" key="3">
    <source>
        <dbReference type="ARBA" id="ARBA00011890"/>
    </source>
</evidence>
<evidence type="ECO:0000256" key="8">
    <source>
        <dbReference type="ARBA" id="ARBA00022691"/>
    </source>
</evidence>
<evidence type="ECO:0000256" key="6">
    <source>
        <dbReference type="ARBA" id="ARBA00022603"/>
    </source>
</evidence>
<keyword evidence="6 12" id="KW-0489">Methyltransferase</keyword>
<dbReference type="RefSeq" id="WP_182856351.1">
    <property type="nucleotide sequence ID" value="NZ_WMLF01000222.1"/>
</dbReference>
<comment type="subcellular location">
    <subcellularLocation>
        <location evidence="1">Cytoplasm</location>
    </subcellularLocation>
</comment>
<comment type="caution">
    <text evidence="12">The sequence shown here is derived from an EMBL/GenBank/DDBJ whole genome shotgun (WGS) entry which is preliminary data.</text>
</comment>
<feature type="non-terminal residue" evidence="12">
    <location>
        <position position="317"/>
    </location>
</feature>
<name>A0ABR6EI64_9ACTN</name>
<dbReference type="CDD" id="cd02440">
    <property type="entry name" value="AdoMet_MTases"/>
    <property type="match status" value="1"/>
</dbReference>
<reference evidence="13" key="1">
    <citation type="journal article" date="2020" name="Syst. Appl. Microbiol.">
        <title>Streptomyces alkaliterrae sp. nov., isolated from an alkaline soil, and emended descriptions of Streptomyces alkaliphilus, Streptomyces calidiresistens and Streptomyces durbertensis.</title>
        <authorList>
            <person name="Swiecimska M."/>
            <person name="Golinska P."/>
            <person name="Nouioui I."/>
            <person name="Wypij M."/>
            <person name="Rai M."/>
            <person name="Sangal V."/>
            <person name="Goodfellow M."/>
        </authorList>
    </citation>
    <scope>NUCLEOTIDE SEQUENCE [LARGE SCALE GENOMIC DNA]</scope>
    <source>
        <strain evidence="13">DSM 104538</strain>
    </source>
</reference>
<protein>
    <recommendedName>
        <fullName evidence="4">Protein-L-isoaspartate O-methyltransferase</fullName>
        <ecNumber evidence="3">2.1.1.77</ecNumber>
    </recommendedName>
    <alternativeName>
        <fullName evidence="11">L-isoaspartyl protein carboxyl methyltransferase</fullName>
    </alternativeName>
    <alternativeName>
        <fullName evidence="9">Protein L-isoaspartyl methyltransferase</fullName>
    </alternativeName>
    <alternativeName>
        <fullName evidence="10">Protein-beta-aspartate methyltransferase</fullName>
    </alternativeName>
</protein>
<evidence type="ECO:0000256" key="1">
    <source>
        <dbReference type="ARBA" id="ARBA00004496"/>
    </source>
</evidence>
<dbReference type="InterPro" id="IPR000682">
    <property type="entry name" value="PCMT"/>
</dbReference>
<evidence type="ECO:0000256" key="10">
    <source>
        <dbReference type="ARBA" id="ARBA00031323"/>
    </source>
</evidence>
<dbReference type="NCBIfam" id="TIGR04364">
    <property type="entry name" value="methyltran_FxLD"/>
    <property type="match status" value="1"/>
</dbReference>
<comment type="similarity">
    <text evidence="2">Belongs to the methyltransferase superfamily. L-isoaspartyl/D-aspartyl protein methyltransferase family.</text>
</comment>
<evidence type="ECO:0000256" key="4">
    <source>
        <dbReference type="ARBA" id="ARBA00013346"/>
    </source>
</evidence>
<keyword evidence="13" id="KW-1185">Reference proteome</keyword>
<keyword evidence="7" id="KW-0808">Transferase</keyword>
<dbReference type="EC" id="2.1.1.77" evidence="3"/>
<dbReference type="Proteomes" id="UP000766698">
    <property type="component" value="Unassembled WGS sequence"/>
</dbReference>
<dbReference type="PANTHER" id="PTHR11579:SF0">
    <property type="entry name" value="PROTEIN-L-ISOASPARTATE(D-ASPARTATE) O-METHYLTRANSFERASE"/>
    <property type="match status" value="1"/>
</dbReference>
<accession>A0ABR6EI64</accession>
<evidence type="ECO:0000256" key="2">
    <source>
        <dbReference type="ARBA" id="ARBA00005369"/>
    </source>
</evidence>
<gene>
    <name evidence="12" type="primary">fxlM</name>
    <name evidence="12" type="ORF">GL263_15750</name>
</gene>
<dbReference type="GO" id="GO:0008168">
    <property type="term" value="F:methyltransferase activity"/>
    <property type="evidence" value="ECO:0007669"/>
    <property type="project" value="UniProtKB-KW"/>
</dbReference>
<dbReference type="GO" id="GO:0032259">
    <property type="term" value="P:methylation"/>
    <property type="evidence" value="ECO:0007669"/>
    <property type="project" value="UniProtKB-KW"/>
</dbReference>
<evidence type="ECO:0000256" key="9">
    <source>
        <dbReference type="ARBA" id="ARBA00030757"/>
    </source>
</evidence>
<organism evidence="12 13">
    <name type="scientific">Streptomyces durbertensis</name>
    <dbReference type="NCBI Taxonomy" id="2448886"/>
    <lineage>
        <taxon>Bacteria</taxon>
        <taxon>Bacillati</taxon>
        <taxon>Actinomycetota</taxon>
        <taxon>Actinomycetes</taxon>
        <taxon>Kitasatosporales</taxon>
        <taxon>Streptomycetaceae</taxon>
        <taxon>Streptomyces</taxon>
    </lineage>
</organism>
<proteinExistence type="inferred from homology"/>
<dbReference type="Pfam" id="PF01135">
    <property type="entry name" value="PCMT"/>
    <property type="match status" value="1"/>
</dbReference>
<dbReference type="EMBL" id="WMLF01000222">
    <property type="protein sequence ID" value="MBB1245011.1"/>
    <property type="molecule type" value="Genomic_DNA"/>
</dbReference>
<dbReference type="PANTHER" id="PTHR11579">
    <property type="entry name" value="PROTEIN-L-ISOASPARTATE O-METHYLTRANSFERASE"/>
    <property type="match status" value="1"/>
</dbReference>
<evidence type="ECO:0000313" key="12">
    <source>
        <dbReference type="EMBL" id="MBB1245011.1"/>
    </source>
</evidence>
<keyword evidence="5" id="KW-0963">Cytoplasm</keyword>
<dbReference type="InterPro" id="IPR027573">
    <property type="entry name" value="Methyltran_FxLD"/>
</dbReference>
<dbReference type="SUPFAM" id="SSF53335">
    <property type="entry name" value="S-adenosyl-L-methionine-dependent methyltransferases"/>
    <property type="match status" value="1"/>
</dbReference>
<evidence type="ECO:0000313" key="13">
    <source>
        <dbReference type="Proteomes" id="UP000766698"/>
    </source>
</evidence>
<sequence>MSTATPPATGASPEELRARLIDQLTAEGALSDPHVTRAMREVPRHRFVPEADIEEAYADQAVITKRASDGAALSCASMPSVVAMMLQQLDVRPGQRILEIGAGTGYNAALLAHLTGHTGMVATVDIDPEVTAGATRALQATGYDDQVHVATRDGALGDADHAPYDRIILTVGAWDIPTAWWNQLAVGGRLVVPLRWRGQTRSVAFVREADHLRADSMELCGFVPMIGQEGEHEGAIDKEGHVTLYWDADQHISPTTLHRSLAMPRTEMWSGVTVGPTESFDGVWLRMTATESGTCRISADDTAVRSGLCAPAIPARS</sequence>
<dbReference type="Gene3D" id="3.40.50.150">
    <property type="entry name" value="Vaccinia Virus protein VP39"/>
    <property type="match status" value="1"/>
</dbReference>